<keyword evidence="2" id="KW-1185">Reference proteome</keyword>
<reference evidence="1 2" key="1">
    <citation type="submission" date="2016-03" db="EMBL/GenBank/DDBJ databases">
        <title>Characterization of pf16 and phiPMW: Two novel phages infecting Pseudomonas putida PpG1.</title>
        <authorList>
            <person name="Magill D.J."/>
            <person name="Krylov V.N."/>
            <person name="Allen C.C.R."/>
            <person name="McGrath J.W."/>
            <person name="Quinn J.P."/>
            <person name="Kulakov L.A."/>
        </authorList>
    </citation>
    <scope>NUCLEOTIDE SEQUENCE [LARGE SCALE GENOMIC DNA]</scope>
</reference>
<evidence type="ECO:0000313" key="1">
    <source>
        <dbReference type="EMBL" id="ANA49335.1"/>
    </source>
</evidence>
<dbReference type="EMBL" id="KU862660">
    <property type="protein sequence ID" value="ANA49335.1"/>
    <property type="molecule type" value="Genomic_DNA"/>
</dbReference>
<proteinExistence type="predicted"/>
<organism evidence="1 2">
    <name type="scientific">Pseudomonas phage phiPMW</name>
    <dbReference type="NCBI Taxonomy" id="1815582"/>
    <lineage>
        <taxon>Viruses</taxon>
        <taxon>Duplodnaviria</taxon>
        <taxon>Heunggongvirae</taxon>
        <taxon>Uroviricota</taxon>
        <taxon>Caudoviricetes</taxon>
        <taxon>Plaisancevirus</taxon>
        <taxon>Plaisancevirus PMW</taxon>
    </lineage>
</organism>
<name>A0A1S5R1Q6_9CAUD</name>
<sequence>MSNKAKKVDAMMLADGIPVLDLKKKFFIHEVPEHLNLEMVIQWKQFGSETDTVMNLKAFAIEDKKLKVVNRDCDTMFVYPVNKLKRVFLMPIEREEMDDAKA</sequence>
<gene>
    <name evidence="1" type="ORF">PMW_210</name>
</gene>
<dbReference type="Proteomes" id="UP000223738">
    <property type="component" value="Segment"/>
</dbReference>
<evidence type="ECO:0000313" key="2">
    <source>
        <dbReference type="Proteomes" id="UP000223738"/>
    </source>
</evidence>
<protein>
    <submittedName>
        <fullName evidence="1">Uncharacterized protein</fullName>
    </submittedName>
</protein>
<accession>A0A1S5R1Q6</accession>